<dbReference type="InterPro" id="IPR008565">
    <property type="entry name" value="TtsA-like_GH18_dom"/>
</dbReference>
<dbReference type="SMR" id="A0AB39AJG0"/>
<dbReference type="InterPro" id="IPR018537">
    <property type="entry name" value="Peptidoglycan-bd_3"/>
</dbReference>
<accession>A0AB39AJG0</accession>
<evidence type="ECO:0000259" key="2">
    <source>
        <dbReference type="Pfam" id="PF09374"/>
    </source>
</evidence>
<feature type="domain" description="Peptidoglycan binding" evidence="2">
    <location>
        <begin position="111"/>
        <end position="195"/>
    </location>
</feature>
<proteinExistence type="predicted"/>
<dbReference type="EMBL" id="PP934186">
    <property type="protein sequence ID" value="XDG30913.1"/>
    <property type="molecule type" value="Genomic_DNA"/>
</dbReference>
<protein>
    <submittedName>
        <fullName evidence="3">Endolysin</fullName>
    </submittedName>
</protein>
<sequence>MSIIGCYKESPKFVKDFIMTTAKHEGGYVDDPSDSGGETNWGITYKTALKFKGSWNLYNWNGDMKTMPIEFAKDVYAYDYFYIPRFNLVAKESELIAQELFDTGVNTGTSRPSRWLQELLNVFNNNQSYYGDISEDGIIGKGTCSALKSFLNKRGKKGEEVLYNALNIKQGAFYIDLATRRSKDEKFVWGWLVNRTDFK</sequence>
<reference evidence="3" key="1">
    <citation type="submission" date="2024-06" db="EMBL/GenBank/DDBJ databases">
        <authorList>
            <person name="Yang R."/>
        </authorList>
    </citation>
    <scope>NUCLEOTIDE SEQUENCE</scope>
</reference>
<dbReference type="Pfam" id="PF09374">
    <property type="entry name" value="PG_binding_3"/>
    <property type="match status" value="1"/>
</dbReference>
<dbReference type="Pfam" id="PF05838">
    <property type="entry name" value="Glyco_hydro_108"/>
    <property type="match status" value="1"/>
</dbReference>
<dbReference type="SUPFAM" id="SSF53955">
    <property type="entry name" value="Lysozyme-like"/>
    <property type="match status" value="1"/>
</dbReference>
<organism evidence="3">
    <name type="scientific">Vibrio phage P018-4</name>
    <dbReference type="NCBI Taxonomy" id="3229728"/>
    <lineage>
        <taxon>Viruses</taxon>
        <taxon>Duplodnaviria</taxon>
        <taxon>Heunggongvirae</taxon>
        <taxon>Uroviricota</taxon>
        <taxon>Caudoviricetes</taxon>
    </lineage>
</organism>
<evidence type="ECO:0000313" key="3">
    <source>
        <dbReference type="EMBL" id="XDG30913.1"/>
    </source>
</evidence>
<dbReference type="CDD" id="cd13926">
    <property type="entry name" value="N-acetylmuramidase_GH108"/>
    <property type="match status" value="1"/>
</dbReference>
<evidence type="ECO:0000259" key="1">
    <source>
        <dbReference type="Pfam" id="PF05838"/>
    </source>
</evidence>
<name>A0AB39AJG0_9CAUD</name>
<dbReference type="InterPro" id="IPR023346">
    <property type="entry name" value="Lysozyme-like_dom_sf"/>
</dbReference>
<feature type="domain" description="TtsA-like Glycoside hydrolase family 108" evidence="1">
    <location>
        <begin position="20"/>
        <end position="108"/>
    </location>
</feature>
<dbReference type="Gene3D" id="1.20.141.10">
    <property type="entry name" value="Chitosanase, subunit A, domain 1"/>
    <property type="match status" value="1"/>
</dbReference>